<evidence type="ECO:0000256" key="3">
    <source>
        <dbReference type="ARBA" id="ARBA00022824"/>
    </source>
</evidence>
<dbReference type="Proteomes" id="UP001205105">
    <property type="component" value="Unassembled WGS sequence"/>
</dbReference>
<comment type="caution">
    <text evidence="8">The sequence shown here is derived from an EMBL/GenBank/DDBJ whole genome shotgun (WGS) entry which is preliminary data.</text>
</comment>
<dbReference type="GO" id="GO:0005789">
    <property type="term" value="C:endoplasmic reticulum membrane"/>
    <property type="evidence" value="ECO:0007669"/>
    <property type="project" value="UniProtKB-SubCell"/>
</dbReference>
<dbReference type="InterPro" id="IPR021013">
    <property type="entry name" value="ATPase_Vma12"/>
</dbReference>
<evidence type="ECO:0000256" key="1">
    <source>
        <dbReference type="ARBA" id="ARBA00004477"/>
    </source>
</evidence>
<keyword evidence="9" id="KW-1185">Reference proteome</keyword>
<protein>
    <submittedName>
        <fullName evidence="8">Uncharacterized protein</fullName>
    </submittedName>
</protein>
<keyword evidence="5 7" id="KW-0472">Membrane</keyword>
<feature type="compositionally biased region" description="Low complexity" evidence="6">
    <location>
        <begin position="237"/>
        <end position="257"/>
    </location>
</feature>
<reference evidence="8" key="1">
    <citation type="submission" date="2020-11" db="EMBL/GenBank/DDBJ databases">
        <title>Chlorella ohadii genome sequencing and assembly.</title>
        <authorList>
            <person name="Murik O."/>
            <person name="Treves H."/>
            <person name="Kedem I."/>
            <person name="Shotland Y."/>
            <person name="Kaplan A."/>
        </authorList>
    </citation>
    <scope>NUCLEOTIDE SEQUENCE</scope>
    <source>
        <strain evidence="8">1</strain>
    </source>
</reference>
<accession>A0AAD5DYE4</accession>
<dbReference type="AlphaFoldDB" id="A0AAD5DYE4"/>
<dbReference type="PANTHER" id="PTHR31394">
    <property type="entry name" value="TRANSMEMBRANE PROTEIN 199"/>
    <property type="match status" value="1"/>
</dbReference>
<keyword evidence="4 7" id="KW-1133">Transmembrane helix</keyword>
<feature type="transmembrane region" description="Helical" evidence="7">
    <location>
        <begin position="164"/>
        <end position="186"/>
    </location>
</feature>
<feature type="transmembrane region" description="Helical" evidence="7">
    <location>
        <begin position="136"/>
        <end position="158"/>
    </location>
</feature>
<organism evidence="8 9">
    <name type="scientific">Chlorella ohadii</name>
    <dbReference type="NCBI Taxonomy" id="2649997"/>
    <lineage>
        <taxon>Eukaryota</taxon>
        <taxon>Viridiplantae</taxon>
        <taxon>Chlorophyta</taxon>
        <taxon>core chlorophytes</taxon>
        <taxon>Trebouxiophyceae</taxon>
        <taxon>Chlorellales</taxon>
        <taxon>Chlorellaceae</taxon>
        <taxon>Chlorella clade</taxon>
        <taxon>Chlorella</taxon>
    </lineage>
</organism>
<dbReference type="Pfam" id="PF11712">
    <property type="entry name" value="Vma12"/>
    <property type="match status" value="1"/>
</dbReference>
<evidence type="ECO:0000256" key="4">
    <source>
        <dbReference type="ARBA" id="ARBA00022989"/>
    </source>
</evidence>
<evidence type="ECO:0000256" key="5">
    <source>
        <dbReference type="ARBA" id="ARBA00023136"/>
    </source>
</evidence>
<dbReference type="PANTHER" id="PTHR31394:SF1">
    <property type="entry name" value="TRANSMEMBRANE PROTEIN 199"/>
    <property type="match status" value="1"/>
</dbReference>
<name>A0AAD5DYE4_9CHLO</name>
<feature type="region of interest" description="Disordered" evidence="6">
    <location>
        <begin position="231"/>
        <end position="280"/>
    </location>
</feature>
<comment type="subcellular location">
    <subcellularLocation>
        <location evidence="1">Endoplasmic reticulum membrane</location>
        <topology evidence="1">Multi-pass membrane protein</topology>
    </subcellularLocation>
</comment>
<evidence type="ECO:0000313" key="9">
    <source>
        <dbReference type="Proteomes" id="UP001205105"/>
    </source>
</evidence>
<evidence type="ECO:0000256" key="6">
    <source>
        <dbReference type="SAM" id="MobiDB-lite"/>
    </source>
</evidence>
<evidence type="ECO:0000313" key="8">
    <source>
        <dbReference type="EMBL" id="KAI7844614.1"/>
    </source>
</evidence>
<gene>
    <name evidence="8" type="ORF">COHA_001706</name>
</gene>
<evidence type="ECO:0000256" key="2">
    <source>
        <dbReference type="ARBA" id="ARBA00022692"/>
    </source>
</evidence>
<proteinExistence type="predicted"/>
<dbReference type="EMBL" id="JADXDR010000025">
    <property type="protein sequence ID" value="KAI7844614.1"/>
    <property type="molecule type" value="Genomic_DNA"/>
</dbReference>
<keyword evidence="3" id="KW-0256">Endoplasmic reticulum</keyword>
<keyword evidence="2 7" id="KW-0812">Transmembrane</keyword>
<sequence>MLLRLTPQLRQVLQEAAGDESLPKDLREAAAAGAASGAAAVPWDTVKTVVRHAQERKGADAAPSLEQVCAGSGIAFPEPRKPAGKPPELVKRLEELKARLEQQRYDAMVADVTQDEQRAAAAREGGLVTYKQQISFGVHVLAMMAAFYAFGHVAGMAITSNRAAHPFIGLLFMVGALVMETVLFIIRTSVPPKLHLAAARRATAARVARQAQRQQQEAAALQGTAGSAGMAGGAAGSAGTAQGAAGNATTGEGTAARGGRKGGAGQGSQPTKPAAEKKED</sequence>
<dbReference type="GO" id="GO:0070072">
    <property type="term" value="P:vacuolar proton-transporting V-type ATPase complex assembly"/>
    <property type="evidence" value="ECO:0007669"/>
    <property type="project" value="InterPro"/>
</dbReference>
<evidence type="ECO:0000256" key="7">
    <source>
        <dbReference type="SAM" id="Phobius"/>
    </source>
</evidence>